<accession>A0ABW3GD90</accession>
<dbReference type="Gene3D" id="3.40.710.10">
    <property type="entry name" value="DD-peptidase/beta-lactamase superfamily"/>
    <property type="match status" value="1"/>
</dbReference>
<dbReference type="InterPro" id="IPR001466">
    <property type="entry name" value="Beta-lactam-related"/>
</dbReference>
<proteinExistence type="predicted"/>
<dbReference type="InterPro" id="IPR012338">
    <property type="entry name" value="Beta-lactam/transpept-like"/>
</dbReference>
<dbReference type="Pfam" id="PF00144">
    <property type="entry name" value="Beta-lactamase"/>
    <property type="match status" value="1"/>
</dbReference>
<organism evidence="2 3">
    <name type="scientific">Williamsia deligens</name>
    <dbReference type="NCBI Taxonomy" id="321325"/>
    <lineage>
        <taxon>Bacteria</taxon>
        <taxon>Bacillati</taxon>
        <taxon>Actinomycetota</taxon>
        <taxon>Actinomycetes</taxon>
        <taxon>Mycobacteriales</taxon>
        <taxon>Nocardiaceae</taxon>
        <taxon>Williamsia</taxon>
    </lineage>
</organism>
<evidence type="ECO:0000313" key="2">
    <source>
        <dbReference type="EMBL" id="MFD0926996.1"/>
    </source>
</evidence>
<dbReference type="Proteomes" id="UP001597068">
    <property type="component" value="Unassembled WGS sequence"/>
</dbReference>
<feature type="domain" description="Beta-lactamase-related" evidence="1">
    <location>
        <begin position="16"/>
        <end position="250"/>
    </location>
</feature>
<protein>
    <submittedName>
        <fullName evidence="2">Serine hydrolase domain-containing protein</fullName>
        <ecNumber evidence="2">3.-.-.-</ecNumber>
    </submittedName>
</protein>
<dbReference type="InterPro" id="IPR050789">
    <property type="entry name" value="Diverse_Enzym_Activities"/>
</dbReference>
<keyword evidence="3" id="KW-1185">Reference proteome</keyword>
<dbReference type="PANTHER" id="PTHR43283:SF15">
    <property type="entry name" value="CONSERVED PROTEIN"/>
    <property type="match status" value="1"/>
</dbReference>
<name>A0ABW3GD90_9NOCA</name>
<keyword evidence="2" id="KW-0378">Hydrolase</keyword>
<evidence type="ECO:0000313" key="3">
    <source>
        <dbReference type="Proteomes" id="UP001597068"/>
    </source>
</evidence>
<dbReference type="GO" id="GO:0016787">
    <property type="term" value="F:hydrolase activity"/>
    <property type="evidence" value="ECO:0007669"/>
    <property type="project" value="UniProtKB-KW"/>
</dbReference>
<reference evidence="3" key="1">
    <citation type="journal article" date="2019" name="Int. J. Syst. Evol. Microbiol.">
        <title>The Global Catalogue of Microorganisms (GCM) 10K type strain sequencing project: providing services to taxonomists for standard genome sequencing and annotation.</title>
        <authorList>
            <consortium name="The Broad Institute Genomics Platform"/>
            <consortium name="The Broad Institute Genome Sequencing Center for Infectious Disease"/>
            <person name="Wu L."/>
            <person name="Ma J."/>
        </authorList>
    </citation>
    <scope>NUCLEOTIDE SEQUENCE [LARGE SCALE GENOMIC DNA]</scope>
    <source>
        <strain evidence="3">CCUG 50873</strain>
    </source>
</reference>
<dbReference type="RefSeq" id="WP_253648677.1">
    <property type="nucleotide sequence ID" value="NZ_BAAAMO010000006.1"/>
</dbReference>
<comment type="caution">
    <text evidence="2">The sequence shown here is derived from an EMBL/GenBank/DDBJ whole genome shotgun (WGS) entry which is preliminary data.</text>
</comment>
<dbReference type="EMBL" id="JBHTIL010000002">
    <property type="protein sequence ID" value="MFD0926996.1"/>
    <property type="molecule type" value="Genomic_DNA"/>
</dbReference>
<gene>
    <name evidence="2" type="ORF">ACFQ04_14750</name>
</gene>
<dbReference type="PANTHER" id="PTHR43283">
    <property type="entry name" value="BETA-LACTAMASE-RELATED"/>
    <property type="match status" value="1"/>
</dbReference>
<dbReference type="EC" id="3.-.-.-" evidence="2"/>
<sequence>MNALAHLDDWPVDTVAAAVVTADGSVVDSHGDLDRRFALASVTKLLSAHAIAVAVEEEAIALSDAAGPPGSTVEHLLAHASGLAFDEDAVEAGPGEKRIYSNQGYAVLAAHLTDATGIDFADYLRDAVCAPLSMSSTTLDGPAGHGATSSVADLARLAADLLTPRLIAPATHAAMTTVHFPGLDGFVPGYGRHSPNDWGLGPEIRGEKSPHWTGTRTSPTTFGHFGQSGTFLWVDPDRGAACVVLTDRTFGSWAKPLWSDFSDAVVAELTD</sequence>
<dbReference type="SUPFAM" id="SSF56601">
    <property type="entry name" value="beta-lactamase/transpeptidase-like"/>
    <property type="match status" value="1"/>
</dbReference>
<evidence type="ECO:0000259" key="1">
    <source>
        <dbReference type="Pfam" id="PF00144"/>
    </source>
</evidence>